<evidence type="ECO:0000313" key="2">
    <source>
        <dbReference type="Proteomes" id="UP000828390"/>
    </source>
</evidence>
<sequence length="63" mass="6945">MYVVHGNVYHICAHCKQQLSQFSVGKSLEVKSDVGKVVQAEDDQLPGGPSDDPMFRILTNNGR</sequence>
<organism evidence="1 2">
    <name type="scientific">Dreissena polymorpha</name>
    <name type="common">Zebra mussel</name>
    <name type="synonym">Mytilus polymorpha</name>
    <dbReference type="NCBI Taxonomy" id="45954"/>
    <lineage>
        <taxon>Eukaryota</taxon>
        <taxon>Metazoa</taxon>
        <taxon>Spiralia</taxon>
        <taxon>Lophotrochozoa</taxon>
        <taxon>Mollusca</taxon>
        <taxon>Bivalvia</taxon>
        <taxon>Autobranchia</taxon>
        <taxon>Heteroconchia</taxon>
        <taxon>Euheterodonta</taxon>
        <taxon>Imparidentia</taxon>
        <taxon>Neoheterodontei</taxon>
        <taxon>Myida</taxon>
        <taxon>Dreissenoidea</taxon>
        <taxon>Dreissenidae</taxon>
        <taxon>Dreissena</taxon>
    </lineage>
</organism>
<name>A0A9D4EI10_DREPO</name>
<gene>
    <name evidence="1" type="ORF">DPMN_157413</name>
</gene>
<dbReference type="AlphaFoldDB" id="A0A9D4EI10"/>
<reference evidence="1" key="2">
    <citation type="submission" date="2020-11" db="EMBL/GenBank/DDBJ databases">
        <authorList>
            <person name="McCartney M.A."/>
            <person name="Auch B."/>
            <person name="Kono T."/>
            <person name="Mallez S."/>
            <person name="Becker A."/>
            <person name="Gohl D.M."/>
            <person name="Silverstein K.A.T."/>
            <person name="Koren S."/>
            <person name="Bechman K.B."/>
            <person name="Herman A."/>
            <person name="Abrahante J.E."/>
            <person name="Garbe J."/>
        </authorList>
    </citation>
    <scope>NUCLEOTIDE SEQUENCE</scope>
    <source>
        <strain evidence="1">Duluth1</strain>
        <tissue evidence="1">Whole animal</tissue>
    </source>
</reference>
<evidence type="ECO:0000313" key="1">
    <source>
        <dbReference type="EMBL" id="KAH3779609.1"/>
    </source>
</evidence>
<reference evidence="1" key="1">
    <citation type="journal article" date="2019" name="bioRxiv">
        <title>The Genome of the Zebra Mussel, Dreissena polymorpha: A Resource for Invasive Species Research.</title>
        <authorList>
            <person name="McCartney M.A."/>
            <person name="Auch B."/>
            <person name="Kono T."/>
            <person name="Mallez S."/>
            <person name="Zhang Y."/>
            <person name="Obille A."/>
            <person name="Becker A."/>
            <person name="Abrahante J.E."/>
            <person name="Garbe J."/>
            <person name="Badalamenti J.P."/>
            <person name="Herman A."/>
            <person name="Mangelson H."/>
            <person name="Liachko I."/>
            <person name="Sullivan S."/>
            <person name="Sone E.D."/>
            <person name="Koren S."/>
            <person name="Silverstein K.A.T."/>
            <person name="Beckman K.B."/>
            <person name="Gohl D.M."/>
        </authorList>
    </citation>
    <scope>NUCLEOTIDE SEQUENCE</scope>
    <source>
        <strain evidence="1">Duluth1</strain>
        <tissue evidence="1">Whole animal</tissue>
    </source>
</reference>
<keyword evidence="2" id="KW-1185">Reference proteome</keyword>
<comment type="caution">
    <text evidence="1">The sequence shown here is derived from an EMBL/GenBank/DDBJ whole genome shotgun (WGS) entry which is preliminary data.</text>
</comment>
<proteinExistence type="predicted"/>
<protein>
    <submittedName>
        <fullName evidence="1">Uncharacterized protein</fullName>
    </submittedName>
</protein>
<dbReference type="EMBL" id="JAIWYP010000008">
    <property type="protein sequence ID" value="KAH3779609.1"/>
    <property type="molecule type" value="Genomic_DNA"/>
</dbReference>
<dbReference type="Proteomes" id="UP000828390">
    <property type="component" value="Unassembled WGS sequence"/>
</dbReference>
<accession>A0A9D4EI10</accession>